<keyword evidence="2" id="KW-1133">Transmembrane helix</keyword>
<proteinExistence type="predicted"/>
<dbReference type="EMBL" id="DWUW01000244">
    <property type="protein sequence ID" value="HJD31970.1"/>
    <property type="molecule type" value="Genomic_DNA"/>
</dbReference>
<reference evidence="3" key="1">
    <citation type="journal article" date="2021" name="PeerJ">
        <title>Extensive microbial diversity within the chicken gut microbiome revealed by metagenomics and culture.</title>
        <authorList>
            <person name="Gilroy R."/>
            <person name="Ravi A."/>
            <person name="Getino M."/>
            <person name="Pursley I."/>
            <person name="Horton D.L."/>
            <person name="Alikhan N.F."/>
            <person name="Baker D."/>
            <person name="Gharbi K."/>
            <person name="Hall N."/>
            <person name="Watson M."/>
            <person name="Adriaenssens E.M."/>
            <person name="Foster-Nyarko E."/>
            <person name="Jarju S."/>
            <person name="Secka A."/>
            <person name="Antonio M."/>
            <person name="Oren A."/>
            <person name="Chaudhuri R.R."/>
            <person name="La Ragione R."/>
            <person name="Hildebrand F."/>
            <person name="Pallen M.J."/>
        </authorList>
    </citation>
    <scope>NUCLEOTIDE SEQUENCE</scope>
    <source>
        <strain evidence="3">ChiHjej8B7-25341</strain>
    </source>
</reference>
<gene>
    <name evidence="3" type="ORF">H9912_08525</name>
</gene>
<protein>
    <recommendedName>
        <fullName evidence="5">DUF1700 domain-containing protein</fullName>
    </recommendedName>
</protein>
<evidence type="ECO:0000313" key="4">
    <source>
        <dbReference type="Proteomes" id="UP000823851"/>
    </source>
</evidence>
<evidence type="ECO:0000256" key="2">
    <source>
        <dbReference type="SAM" id="Phobius"/>
    </source>
</evidence>
<reference evidence="3" key="2">
    <citation type="submission" date="2021-04" db="EMBL/GenBank/DDBJ databases">
        <authorList>
            <person name="Gilroy R."/>
        </authorList>
    </citation>
    <scope>NUCLEOTIDE SEQUENCE</scope>
    <source>
        <strain evidence="3">ChiHjej8B7-25341</strain>
    </source>
</reference>
<keyword evidence="2" id="KW-0812">Transmembrane</keyword>
<dbReference type="AlphaFoldDB" id="A0A9D2R0U2"/>
<dbReference type="Pfam" id="PF22564">
    <property type="entry name" value="HAAS"/>
    <property type="match status" value="1"/>
</dbReference>
<evidence type="ECO:0008006" key="5">
    <source>
        <dbReference type="Google" id="ProtNLM"/>
    </source>
</evidence>
<feature type="transmembrane region" description="Helical" evidence="2">
    <location>
        <begin position="118"/>
        <end position="144"/>
    </location>
</feature>
<organism evidence="3 4">
    <name type="scientific">Candidatus Eisenbergiella stercorigallinarum</name>
    <dbReference type="NCBI Taxonomy" id="2838557"/>
    <lineage>
        <taxon>Bacteria</taxon>
        <taxon>Bacillati</taxon>
        <taxon>Bacillota</taxon>
        <taxon>Clostridia</taxon>
        <taxon>Lachnospirales</taxon>
        <taxon>Lachnospiraceae</taxon>
        <taxon>Eisenbergiella</taxon>
    </lineage>
</organism>
<comment type="caution">
    <text evidence="3">The sequence shown here is derived from an EMBL/GenBank/DDBJ whole genome shotgun (WGS) entry which is preliminary data.</text>
</comment>
<accession>A0A9D2R0U2</accession>
<dbReference type="Proteomes" id="UP000823851">
    <property type="component" value="Unassembled WGS sequence"/>
</dbReference>
<feature type="transmembrane region" description="Helical" evidence="2">
    <location>
        <begin position="150"/>
        <end position="177"/>
    </location>
</feature>
<name>A0A9D2R0U2_9FIRM</name>
<evidence type="ECO:0000313" key="3">
    <source>
        <dbReference type="EMBL" id="HJD31970.1"/>
    </source>
</evidence>
<sequence length="244" mass="25833">MNRTEFMERLEELLSDVPQEERRDALRYYNDYLDDAGAENENAALAALVSPENVADSIRAGLQEEEASGSGRNAVGRPVSGQERNAVGRPVSGQGRNAAGRQATGPERPGRKGEAGRIILTVLACIFLLPVLIPLGLGAVILAFSFLVCAAVFFASMILSGIVVLVIGVALSLFALVNLAAFPSSAVCILGGGMVCVGIGLLLTLFMCWLAGKTIPAMCRGFVSLCSLPFHRNKGGRQEERPLS</sequence>
<evidence type="ECO:0000256" key="1">
    <source>
        <dbReference type="SAM" id="MobiDB-lite"/>
    </source>
</evidence>
<feature type="region of interest" description="Disordered" evidence="1">
    <location>
        <begin position="63"/>
        <end position="112"/>
    </location>
</feature>
<feature type="transmembrane region" description="Helical" evidence="2">
    <location>
        <begin position="189"/>
        <end position="212"/>
    </location>
</feature>
<keyword evidence="2" id="KW-0472">Membrane</keyword>